<dbReference type="STRING" id="1874317.BKP64_15840"/>
<proteinExistence type="predicted"/>
<dbReference type="AlphaFoldDB" id="A0A1D9GRT9"/>
<keyword evidence="1" id="KW-1133">Transmembrane helix</keyword>
<keyword evidence="1" id="KW-0812">Transmembrane</keyword>
<dbReference type="GO" id="GO:0080120">
    <property type="term" value="P:CAAX-box protein maturation"/>
    <property type="evidence" value="ECO:0007669"/>
    <property type="project" value="UniProtKB-ARBA"/>
</dbReference>
<dbReference type="GO" id="GO:0004175">
    <property type="term" value="F:endopeptidase activity"/>
    <property type="evidence" value="ECO:0007669"/>
    <property type="project" value="UniProtKB-ARBA"/>
</dbReference>
<dbReference type="InterPro" id="IPR003675">
    <property type="entry name" value="Rce1/LyrA-like_dom"/>
</dbReference>
<dbReference type="KEGG" id="msq:BKP64_15840"/>
<name>A0A1D9GRT9_9GAMM</name>
<gene>
    <name evidence="3" type="ORF">BKP64_15840</name>
</gene>
<accession>A0A1D9GRT9</accession>
<evidence type="ECO:0000259" key="2">
    <source>
        <dbReference type="Pfam" id="PF02517"/>
    </source>
</evidence>
<evidence type="ECO:0000313" key="4">
    <source>
        <dbReference type="Proteomes" id="UP000177445"/>
    </source>
</evidence>
<dbReference type="OrthoDB" id="9799666at2"/>
<sequence length="140" mass="15469">MADGRFLLALVVGCLISVVLTMLAGRSGWQDADLLSILSLVFWAPIVEELAFRGVVQGWLSGTESGRRRLAGLSLANIIAACLFTGWHLLYRTDVMAWLVFVPALVFGYFRDRHGSLLPCVILHAAYNASLLLPGWYLLY</sequence>
<feature type="transmembrane region" description="Helical" evidence="1">
    <location>
        <begin position="70"/>
        <end position="89"/>
    </location>
</feature>
<dbReference type="Pfam" id="PF02517">
    <property type="entry name" value="Rce1-like"/>
    <property type="match status" value="1"/>
</dbReference>
<feature type="transmembrane region" description="Helical" evidence="1">
    <location>
        <begin position="117"/>
        <end position="139"/>
    </location>
</feature>
<dbReference type="EMBL" id="CP017715">
    <property type="protein sequence ID" value="AOY90322.1"/>
    <property type="molecule type" value="Genomic_DNA"/>
</dbReference>
<keyword evidence="4" id="KW-1185">Reference proteome</keyword>
<keyword evidence="1" id="KW-0472">Membrane</keyword>
<reference evidence="3 4" key="1">
    <citation type="submission" date="2016-10" db="EMBL/GenBank/DDBJ databases">
        <title>Marinobacter salinus sp. nov., a moderately halophilic bacterium isolated from a tidal flat environment.</title>
        <authorList>
            <person name="Park S.-J."/>
        </authorList>
    </citation>
    <scope>NUCLEOTIDE SEQUENCE [LARGE SCALE GENOMIC DNA]</scope>
    <source>
        <strain evidence="3 4">Hb8</strain>
    </source>
</reference>
<organism evidence="3 4">
    <name type="scientific">Marinobacter salinus</name>
    <dbReference type="NCBI Taxonomy" id="1874317"/>
    <lineage>
        <taxon>Bacteria</taxon>
        <taxon>Pseudomonadati</taxon>
        <taxon>Pseudomonadota</taxon>
        <taxon>Gammaproteobacteria</taxon>
        <taxon>Pseudomonadales</taxon>
        <taxon>Marinobacteraceae</taxon>
        <taxon>Marinobacter</taxon>
    </lineage>
</organism>
<feature type="domain" description="CAAX prenyl protease 2/Lysostaphin resistance protein A-like" evidence="2">
    <location>
        <begin position="34"/>
        <end position="129"/>
    </location>
</feature>
<protein>
    <submittedName>
        <fullName evidence="3">Abortive infection protein</fullName>
    </submittedName>
</protein>
<dbReference type="NCBIfam" id="NF033192">
    <property type="entry name" value="JDVT-CAAX"/>
    <property type="match status" value="1"/>
</dbReference>
<dbReference type="Proteomes" id="UP000177445">
    <property type="component" value="Chromosome"/>
</dbReference>
<evidence type="ECO:0000256" key="1">
    <source>
        <dbReference type="SAM" id="Phobius"/>
    </source>
</evidence>
<feature type="transmembrane region" description="Helical" evidence="1">
    <location>
        <begin position="6"/>
        <end position="25"/>
    </location>
</feature>
<evidence type="ECO:0000313" key="3">
    <source>
        <dbReference type="EMBL" id="AOY90322.1"/>
    </source>
</evidence>
<feature type="transmembrane region" description="Helical" evidence="1">
    <location>
        <begin position="95"/>
        <end position="110"/>
    </location>
</feature>